<dbReference type="GO" id="GO:0008168">
    <property type="term" value="F:methyltransferase activity"/>
    <property type="evidence" value="ECO:0007669"/>
    <property type="project" value="InterPro"/>
</dbReference>
<keyword evidence="3" id="KW-1185">Reference proteome</keyword>
<gene>
    <name evidence="2" type="ORF">CP373A1_11410</name>
</gene>
<comment type="caution">
    <text evidence="2">The sequence shown here is derived from an EMBL/GenBank/DDBJ whole genome shotgun (WGS) entry which is preliminary data.</text>
</comment>
<name>A0A174X412_9CLOT</name>
<dbReference type="eggNOG" id="COG4123">
    <property type="taxonomic scope" value="Bacteria"/>
</dbReference>
<dbReference type="AlphaFoldDB" id="A0A174X412"/>
<accession>A0A174X412</accession>
<dbReference type="InterPro" id="IPR007848">
    <property type="entry name" value="Small_mtfrase_dom"/>
</dbReference>
<dbReference type="InterPro" id="IPR029063">
    <property type="entry name" value="SAM-dependent_MTases_sf"/>
</dbReference>
<evidence type="ECO:0000259" key="1">
    <source>
        <dbReference type="Pfam" id="PF05175"/>
    </source>
</evidence>
<dbReference type="InterPro" id="IPR050210">
    <property type="entry name" value="tRNA_Adenine-N(6)_MTase"/>
</dbReference>
<evidence type="ECO:0000313" key="3">
    <source>
        <dbReference type="Proteomes" id="UP000092714"/>
    </source>
</evidence>
<proteinExistence type="predicted"/>
<protein>
    <recommendedName>
        <fullName evidence="1">Methyltransferase small domain-containing protein</fullName>
    </recommendedName>
</protein>
<dbReference type="Pfam" id="PF05175">
    <property type="entry name" value="MTS"/>
    <property type="match status" value="1"/>
</dbReference>
<dbReference type="PANTHER" id="PTHR47739">
    <property type="entry name" value="TRNA1(VAL) (ADENINE(37)-N6)-METHYLTRANSFERASE"/>
    <property type="match status" value="1"/>
</dbReference>
<dbReference type="GeneID" id="42776997"/>
<dbReference type="PANTHER" id="PTHR47739:SF1">
    <property type="entry name" value="TRNA1(VAL) (ADENINE(37)-N6)-METHYLTRANSFERASE"/>
    <property type="match status" value="1"/>
</dbReference>
<dbReference type="EMBL" id="MAPZ01000022">
    <property type="protein sequence ID" value="OBY10293.1"/>
    <property type="molecule type" value="Genomic_DNA"/>
</dbReference>
<dbReference type="SUPFAM" id="SSF53335">
    <property type="entry name" value="S-adenosyl-L-methionine-dependent methyltransferases"/>
    <property type="match status" value="1"/>
</dbReference>
<dbReference type="CDD" id="cd02440">
    <property type="entry name" value="AdoMet_MTases"/>
    <property type="match status" value="1"/>
</dbReference>
<sequence>MSNLDKLVLNDESIDDLQLKGLKLIQKKDAFRFGVDAVLLSDFSRVKSKHRVIDLCSGTGIIPFLLMGKYNPEEVVALEIQNDMADMAERSVKLNSLEDKIKVYNRDLKDIDFLKSIGRFDVLTVNPPYKINNGGIVNPSDKLAIARHEVMCTLEDVIKAARTLLKDNGRMYMVHRPERLADIMVLMRKYKIEPKRVRMVHPNTKKAPNIVLIEGQRDGGSFLKWEESLYVYNDNGEYSDEINRIYGRSEV</sequence>
<dbReference type="Proteomes" id="UP000092714">
    <property type="component" value="Unassembled WGS sequence"/>
</dbReference>
<dbReference type="OrthoDB" id="9777257at2"/>
<evidence type="ECO:0000313" key="2">
    <source>
        <dbReference type="EMBL" id="OBY10293.1"/>
    </source>
</evidence>
<dbReference type="Gene3D" id="3.40.50.150">
    <property type="entry name" value="Vaccinia Virus protein VP39"/>
    <property type="match status" value="1"/>
</dbReference>
<feature type="domain" description="Methyltransferase small" evidence="1">
    <location>
        <begin position="38"/>
        <end position="177"/>
    </location>
</feature>
<dbReference type="RefSeq" id="WP_027099156.1">
    <property type="nucleotide sequence ID" value="NZ_CABHIH010000002.1"/>
</dbReference>
<organism evidence="2 3">
    <name type="scientific">Clostridium paraputrificum</name>
    <dbReference type="NCBI Taxonomy" id="29363"/>
    <lineage>
        <taxon>Bacteria</taxon>
        <taxon>Bacillati</taxon>
        <taxon>Bacillota</taxon>
        <taxon>Clostridia</taxon>
        <taxon>Eubacteriales</taxon>
        <taxon>Clostridiaceae</taxon>
        <taxon>Clostridium</taxon>
    </lineage>
</organism>
<reference evidence="2 3" key="1">
    <citation type="submission" date="2016-06" db="EMBL/GenBank/DDBJ databases">
        <authorList>
            <person name="Kjaerup R.B."/>
            <person name="Dalgaard T.S."/>
            <person name="Juul-Madsen H.R."/>
        </authorList>
    </citation>
    <scope>NUCLEOTIDE SEQUENCE [LARGE SCALE GENOMIC DNA]</scope>
    <source>
        <strain evidence="2 3">373-A1</strain>
    </source>
</reference>